<sequence length="196" mass="20553">MEVVVSPTAEVIAVRLSPRWRGSVDPRALNASVLSAANAATMRALARSLEHTDLSASAPAPPHNGGDESPLTNQDVQRLLDSASAELDQFTTRLSAVVDQPVQVRSSGGHVQGSAQRGQVLTLDVDSTWAGQIRHSEIEMEFVEVLRGLRDASTPGELAAGPGDGAISELMALAADPRRLMRRLGMPVGTGTAGES</sequence>
<organism evidence="2 3">
    <name type="scientific">Amycolatopsis bartoniae</name>
    <dbReference type="NCBI Taxonomy" id="941986"/>
    <lineage>
        <taxon>Bacteria</taxon>
        <taxon>Bacillati</taxon>
        <taxon>Actinomycetota</taxon>
        <taxon>Actinomycetes</taxon>
        <taxon>Pseudonocardiales</taxon>
        <taxon>Pseudonocardiaceae</taxon>
        <taxon>Amycolatopsis</taxon>
    </lineage>
</organism>
<gene>
    <name evidence="2" type="ORF">GCM10017566_01650</name>
</gene>
<proteinExistence type="predicted"/>
<dbReference type="AlphaFoldDB" id="A0A8H9ISL5"/>
<reference evidence="2" key="1">
    <citation type="journal article" date="2014" name="Int. J. Syst. Evol. Microbiol.">
        <title>Complete genome sequence of Corynebacterium casei LMG S-19264T (=DSM 44701T), isolated from a smear-ripened cheese.</title>
        <authorList>
            <consortium name="US DOE Joint Genome Institute (JGI-PGF)"/>
            <person name="Walter F."/>
            <person name="Albersmeier A."/>
            <person name="Kalinowski J."/>
            <person name="Ruckert C."/>
        </authorList>
    </citation>
    <scope>NUCLEOTIDE SEQUENCE</scope>
    <source>
        <strain evidence="2">CGMCC 4.7679</strain>
    </source>
</reference>
<evidence type="ECO:0000313" key="2">
    <source>
        <dbReference type="EMBL" id="GHF32735.1"/>
    </source>
</evidence>
<reference evidence="2" key="2">
    <citation type="submission" date="2020-09" db="EMBL/GenBank/DDBJ databases">
        <authorList>
            <person name="Sun Q."/>
            <person name="Zhou Y."/>
        </authorList>
    </citation>
    <scope>NUCLEOTIDE SEQUENCE</scope>
    <source>
        <strain evidence="2">CGMCC 4.7679</strain>
    </source>
</reference>
<dbReference type="Proteomes" id="UP000658656">
    <property type="component" value="Unassembled WGS sequence"/>
</dbReference>
<evidence type="ECO:0000256" key="1">
    <source>
        <dbReference type="SAM" id="MobiDB-lite"/>
    </source>
</evidence>
<protein>
    <submittedName>
        <fullName evidence="2">Uncharacterized protein</fullName>
    </submittedName>
</protein>
<dbReference type="EMBL" id="BNAV01000001">
    <property type="protein sequence ID" value="GHF32735.1"/>
    <property type="molecule type" value="Genomic_DNA"/>
</dbReference>
<feature type="region of interest" description="Disordered" evidence="1">
    <location>
        <begin position="52"/>
        <end position="72"/>
    </location>
</feature>
<name>A0A8H9ISL5_9PSEU</name>
<comment type="caution">
    <text evidence="2">The sequence shown here is derived from an EMBL/GenBank/DDBJ whole genome shotgun (WGS) entry which is preliminary data.</text>
</comment>
<keyword evidence="3" id="KW-1185">Reference proteome</keyword>
<dbReference type="RefSeq" id="WP_221216556.1">
    <property type="nucleotide sequence ID" value="NZ_BNAV01000001.1"/>
</dbReference>
<evidence type="ECO:0000313" key="3">
    <source>
        <dbReference type="Proteomes" id="UP000658656"/>
    </source>
</evidence>
<accession>A0A8H9ISL5</accession>